<protein>
    <recommendedName>
        <fullName evidence="4">Holin-X, holin superfamily III</fullName>
    </recommendedName>
</protein>
<sequence>MITTQSPALPPLMEDQAPPLVKPAADDAADRSLLDDVQQLITDGRTLLEAELAYQKSRAAVAGQGAKSVAAWGGLAVVLVCFALMALTFGLVLGLASVIGPWLATLVTVVALLIAAALCGAAAARRWKHVAGQLSQPDETP</sequence>
<dbReference type="EMBL" id="BMZD01000003">
    <property type="protein sequence ID" value="GGZ95026.1"/>
    <property type="molecule type" value="Genomic_DNA"/>
</dbReference>
<evidence type="ECO:0000256" key="1">
    <source>
        <dbReference type="SAM" id="Phobius"/>
    </source>
</evidence>
<dbReference type="AlphaFoldDB" id="A0A918VFZ7"/>
<feature type="transmembrane region" description="Helical" evidence="1">
    <location>
        <begin position="69"/>
        <end position="96"/>
    </location>
</feature>
<accession>A0A918VFZ7</accession>
<name>A0A918VFZ7_9SPHN</name>
<keyword evidence="1" id="KW-1133">Transmembrane helix</keyword>
<evidence type="ECO:0000313" key="3">
    <source>
        <dbReference type="Proteomes" id="UP000634139"/>
    </source>
</evidence>
<reference evidence="2" key="1">
    <citation type="journal article" date="2014" name="Int. J. Syst. Evol. Microbiol.">
        <title>Complete genome sequence of Corynebacterium casei LMG S-19264T (=DSM 44701T), isolated from a smear-ripened cheese.</title>
        <authorList>
            <consortium name="US DOE Joint Genome Institute (JGI-PGF)"/>
            <person name="Walter F."/>
            <person name="Albersmeier A."/>
            <person name="Kalinowski J."/>
            <person name="Ruckert C."/>
        </authorList>
    </citation>
    <scope>NUCLEOTIDE SEQUENCE</scope>
    <source>
        <strain evidence="2">KCTC 32422</strain>
    </source>
</reference>
<evidence type="ECO:0008006" key="4">
    <source>
        <dbReference type="Google" id="ProtNLM"/>
    </source>
</evidence>
<feature type="transmembrane region" description="Helical" evidence="1">
    <location>
        <begin position="102"/>
        <end position="124"/>
    </location>
</feature>
<keyword evidence="1" id="KW-0472">Membrane</keyword>
<reference evidence="2" key="2">
    <citation type="submission" date="2020-09" db="EMBL/GenBank/DDBJ databases">
        <authorList>
            <person name="Sun Q."/>
            <person name="Kim S."/>
        </authorList>
    </citation>
    <scope>NUCLEOTIDE SEQUENCE</scope>
    <source>
        <strain evidence="2">KCTC 32422</strain>
    </source>
</reference>
<proteinExistence type="predicted"/>
<dbReference type="Proteomes" id="UP000634139">
    <property type="component" value="Unassembled WGS sequence"/>
</dbReference>
<keyword evidence="3" id="KW-1185">Reference proteome</keyword>
<evidence type="ECO:0000313" key="2">
    <source>
        <dbReference type="EMBL" id="GGZ95026.1"/>
    </source>
</evidence>
<comment type="caution">
    <text evidence="2">The sequence shown here is derived from an EMBL/GenBank/DDBJ whole genome shotgun (WGS) entry which is preliminary data.</text>
</comment>
<organism evidence="2 3">
    <name type="scientific">Novosphingobium arvoryzae</name>
    <dbReference type="NCBI Taxonomy" id="1256514"/>
    <lineage>
        <taxon>Bacteria</taxon>
        <taxon>Pseudomonadati</taxon>
        <taxon>Pseudomonadota</taxon>
        <taxon>Alphaproteobacteria</taxon>
        <taxon>Sphingomonadales</taxon>
        <taxon>Sphingomonadaceae</taxon>
        <taxon>Novosphingobium</taxon>
    </lineage>
</organism>
<dbReference type="InterPro" id="IPR009937">
    <property type="entry name" value="Phage_holin_3_6"/>
</dbReference>
<gene>
    <name evidence="2" type="ORF">GCM10011617_13710</name>
</gene>
<keyword evidence="1" id="KW-0812">Transmembrane</keyword>
<dbReference type="Pfam" id="PF07332">
    <property type="entry name" value="Phage_holin_3_6"/>
    <property type="match status" value="1"/>
</dbReference>